<evidence type="ECO:0000256" key="6">
    <source>
        <dbReference type="ARBA" id="ARBA00023163"/>
    </source>
</evidence>
<dbReference type="EMBL" id="QGHA01000001">
    <property type="protein sequence ID" value="PWK79829.1"/>
    <property type="molecule type" value="Genomic_DNA"/>
</dbReference>
<dbReference type="GO" id="GO:0003677">
    <property type="term" value="F:DNA binding"/>
    <property type="evidence" value="ECO:0007669"/>
    <property type="project" value="UniProtKB-KW"/>
</dbReference>
<evidence type="ECO:0000256" key="3">
    <source>
        <dbReference type="ARBA" id="ARBA00023015"/>
    </source>
</evidence>
<comment type="caution">
    <text evidence="8">The sequence shown here is derived from an EMBL/GenBank/DDBJ whole genome shotgun (WGS) entry which is preliminary data.</text>
</comment>
<dbReference type="PROSITE" id="PS50045">
    <property type="entry name" value="SIGMA54_INTERACT_4"/>
    <property type="match status" value="1"/>
</dbReference>
<dbReference type="GO" id="GO:0005524">
    <property type="term" value="F:ATP binding"/>
    <property type="evidence" value="ECO:0007669"/>
    <property type="project" value="UniProtKB-KW"/>
</dbReference>
<dbReference type="Pfam" id="PF01590">
    <property type="entry name" value="GAF"/>
    <property type="match status" value="1"/>
</dbReference>
<dbReference type="Gene3D" id="1.10.10.60">
    <property type="entry name" value="Homeodomain-like"/>
    <property type="match status" value="1"/>
</dbReference>
<dbReference type="AlphaFoldDB" id="A0A316HF33"/>
<dbReference type="Gene3D" id="3.30.450.40">
    <property type="match status" value="1"/>
</dbReference>
<dbReference type="InterPro" id="IPR025662">
    <property type="entry name" value="Sigma_54_int_dom_ATP-bd_1"/>
</dbReference>
<dbReference type="Gene3D" id="1.10.8.60">
    <property type="match status" value="1"/>
</dbReference>
<dbReference type="SMART" id="SM00382">
    <property type="entry name" value="AAA"/>
    <property type="match status" value="1"/>
</dbReference>
<name>A0A316HF33_9SPHI</name>
<dbReference type="InterPro" id="IPR003593">
    <property type="entry name" value="AAA+_ATPase"/>
</dbReference>
<dbReference type="FunFam" id="3.40.50.300:FF:000006">
    <property type="entry name" value="DNA-binding transcriptional regulator NtrC"/>
    <property type="match status" value="1"/>
</dbReference>
<evidence type="ECO:0000259" key="7">
    <source>
        <dbReference type="PROSITE" id="PS50045"/>
    </source>
</evidence>
<dbReference type="InterPro" id="IPR058031">
    <property type="entry name" value="AAA_lid_NorR"/>
</dbReference>
<dbReference type="SUPFAM" id="SSF52540">
    <property type="entry name" value="P-loop containing nucleoside triphosphate hydrolases"/>
    <property type="match status" value="1"/>
</dbReference>
<reference evidence="8 9" key="1">
    <citation type="submission" date="2018-05" db="EMBL/GenBank/DDBJ databases">
        <title>Genomic Encyclopedia of Archaeal and Bacterial Type Strains, Phase II (KMG-II): from individual species to whole genera.</title>
        <authorList>
            <person name="Goeker M."/>
        </authorList>
    </citation>
    <scope>NUCLEOTIDE SEQUENCE [LARGE SCALE GENOMIC DNA]</scope>
    <source>
        <strain evidence="8 9">DSM 19975</strain>
    </source>
</reference>
<dbReference type="InterPro" id="IPR009057">
    <property type="entry name" value="Homeodomain-like_sf"/>
</dbReference>
<dbReference type="InterPro" id="IPR027417">
    <property type="entry name" value="P-loop_NTPase"/>
</dbReference>
<dbReference type="CDD" id="cd00009">
    <property type="entry name" value="AAA"/>
    <property type="match status" value="1"/>
</dbReference>
<evidence type="ECO:0000256" key="1">
    <source>
        <dbReference type="ARBA" id="ARBA00022741"/>
    </source>
</evidence>
<proteinExistence type="predicted"/>
<dbReference type="PANTHER" id="PTHR32071">
    <property type="entry name" value="TRANSCRIPTIONAL REGULATORY PROTEIN"/>
    <property type="match status" value="1"/>
</dbReference>
<dbReference type="SUPFAM" id="SSF46689">
    <property type="entry name" value="Homeodomain-like"/>
    <property type="match status" value="1"/>
</dbReference>
<dbReference type="RefSeq" id="WP_245927819.1">
    <property type="nucleotide sequence ID" value="NZ_QGHA01000001.1"/>
</dbReference>
<dbReference type="PANTHER" id="PTHR32071:SF117">
    <property type="entry name" value="PTS-DEPENDENT DIHYDROXYACETONE KINASE OPERON REGULATORY PROTEIN-RELATED"/>
    <property type="match status" value="1"/>
</dbReference>
<keyword evidence="6" id="KW-0804">Transcription</keyword>
<dbReference type="Gene3D" id="3.40.50.300">
    <property type="entry name" value="P-loop containing nucleotide triphosphate hydrolases"/>
    <property type="match status" value="1"/>
</dbReference>
<dbReference type="PROSITE" id="PS00675">
    <property type="entry name" value="SIGMA54_INTERACT_1"/>
    <property type="match status" value="1"/>
</dbReference>
<keyword evidence="5" id="KW-0010">Activator</keyword>
<dbReference type="GO" id="GO:0006355">
    <property type="term" value="P:regulation of DNA-templated transcription"/>
    <property type="evidence" value="ECO:0007669"/>
    <property type="project" value="InterPro"/>
</dbReference>
<keyword evidence="3" id="KW-0805">Transcription regulation</keyword>
<dbReference type="SUPFAM" id="SSF55781">
    <property type="entry name" value="GAF domain-like"/>
    <property type="match status" value="1"/>
</dbReference>
<evidence type="ECO:0000313" key="8">
    <source>
        <dbReference type="EMBL" id="PWK79829.1"/>
    </source>
</evidence>
<evidence type="ECO:0000256" key="5">
    <source>
        <dbReference type="ARBA" id="ARBA00023159"/>
    </source>
</evidence>
<dbReference type="Pfam" id="PF00158">
    <property type="entry name" value="Sigma54_activat"/>
    <property type="match status" value="1"/>
</dbReference>
<keyword evidence="2" id="KW-0067">ATP-binding</keyword>
<evidence type="ECO:0000256" key="4">
    <source>
        <dbReference type="ARBA" id="ARBA00023125"/>
    </source>
</evidence>
<evidence type="ECO:0000313" key="9">
    <source>
        <dbReference type="Proteomes" id="UP000245678"/>
    </source>
</evidence>
<dbReference type="InterPro" id="IPR025943">
    <property type="entry name" value="Sigma_54_int_dom_ATP-bd_2"/>
</dbReference>
<organism evidence="8 9">
    <name type="scientific">Mucilaginibacter oryzae</name>
    <dbReference type="NCBI Taxonomy" id="468058"/>
    <lineage>
        <taxon>Bacteria</taxon>
        <taxon>Pseudomonadati</taxon>
        <taxon>Bacteroidota</taxon>
        <taxon>Sphingobacteriia</taxon>
        <taxon>Sphingobacteriales</taxon>
        <taxon>Sphingobacteriaceae</taxon>
        <taxon>Mucilaginibacter</taxon>
    </lineage>
</organism>
<keyword evidence="4 8" id="KW-0238">DNA-binding</keyword>
<protein>
    <submittedName>
        <fullName evidence="8">DNA-binding NtrC family response regulator</fullName>
    </submittedName>
</protein>
<feature type="domain" description="Sigma-54 factor interaction" evidence="7">
    <location>
        <begin position="284"/>
        <end position="509"/>
    </location>
</feature>
<dbReference type="InterPro" id="IPR002078">
    <property type="entry name" value="Sigma_54_int"/>
</dbReference>
<keyword evidence="1" id="KW-0547">Nucleotide-binding</keyword>
<dbReference type="Pfam" id="PF25601">
    <property type="entry name" value="AAA_lid_14"/>
    <property type="match status" value="1"/>
</dbReference>
<sequence>MHGTIQSLSSRINSPSGSNAPVHLEGIPLLGSTLGLAELLDIVFRRLHPLFSIDCAALLIYDEKITVISEAYVSTIADGMDEPRTAVINQPCELKAAQKTVAEFSFPVIKSKDEWLEEENQNHCLINGEAGYLFHCYIPLEVENKILGTLELHNHARDFSAECLTFCSNIADLFADIVFFTRQRSQQINVVSPTEKLSRPFNQDDEAGPEAAATQLFELNEKLAVLNEADTLEDFLNKAADLFPAMNASFKLQLEEFRAFSEKQETGSIYTGQQQTSSGNYPQIIGAGPKMNKVFALMDQVVQSDSTVLITGETGTGKELIAKTIHAASARKNNPMISVNCAAIPANLIESELFGHEKGSFTGATEQRIGKFELANNGTLFLDEIGELPLELQVKLLRALQEKEIERVGGKATIKTDVRIISATNRDLITEVEQGRFRQDLYYRLHVFPINLPPLRERSEDIPLLANFFLTKFGKQKAGFSKKAIKQMIHYNWPGNIREMEHLIQRQILLNSGPVINEMNIPVTGKTMVNGTGTKQQIKTIEENERDHIFAVLQLCKGRVSGPHGAAKLLGVPATTLNSKIKKLGLNKQHF</sequence>
<dbReference type="Proteomes" id="UP000245678">
    <property type="component" value="Unassembled WGS sequence"/>
</dbReference>
<gene>
    <name evidence="8" type="ORF">LX99_00289</name>
</gene>
<dbReference type="InterPro" id="IPR003018">
    <property type="entry name" value="GAF"/>
</dbReference>
<dbReference type="InterPro" id="IPR029016">
    <property type="entry name" value="GAF-like_dom_sf"/>
</dbReference>
<evidence type="ECO:0000256" key="2">
    <source>
        <dbReference type="ARBA" id="ARBA00022840"/>
    </source>
</evidence>
<accession>A0A316HF33</accession>
<keyword evidence="9" id="KW-1185">Reference proteome</keyword>
<dbReference type="PROSITE" id="PS00676">
    <property type="entry name" value="SIGMA54_INTERACT_2"/>
    <property type="match status" value="1"/>
</dbReference>